<keyword evidence="3" id="KW-0521">NADP</keyword>
<name>A0A9P9GYQ9_FUSSL</name>
<dbReference type="Gene3D" id="3.50.50.60">
    <property type="entry name" value="FAD/NAD(P)-binding domain"/>
    <property type="match status" value="2"/>
</dbReference>
<keyword evidence="1" id="KW-0285">Flavoprotein</keyword>
<dbReference type="InterPro" id="IPR036188">
    <property type="entry name" value="FAD/NAD-bd_sf"/>
</dbReference>
<evidence type="ECO:0000256" key="1">
    <source>
        <dbReference type="ARBA" id="ARBA00022630"/>
    </source>
</evidence>
<dbReference type="OrthoDB" id="66881at2759"/>
<comment type="caution">
    <text evidence="5">The sequence shown here is derived from an EMBL/GenBank/DDBJ whole genome shotgun (WGS) entry which is preliminary data.</text>
</comment>
<dbReference type="GO" id="GO:0050661">
    <property type="term" value="F:NADP binding"/>
    <property type="evidence" value="ECO:0007669"/>
    <property type="project" value="InterPro"/>
</dbReference>
<keyword evidence="2" id="KW-0274">FAD</keyword>
<dbReference type="GO" id="GO:0004499">
    <property type="term" value="F:N,N-dimethylaniline monooxygenase activity"/>
    <property type="evidence" value="ECO:0007669"/>
    <property type="project" value="InterPro"/>
</dbReference>
<evidence type="ECO:0000313" key="5">
    <source>
        <dbReference type="EMBL" id="KAH7247178.1"/>
    </source>
</evidence>
<sequence length="591" mass="66986">MAYSWQVMRQRAVDGAFFRPCINKSSYHVHFGDMGSLPQTTQTFDVLIIGAGLSGLCSLYHIRKQFPDWRVKVIDAAPDVGGTWYWNSYPGCRFDSESLSYCYSFDKELLDEWHWKEAFSAQPDTHKYIAHFAEKHNLYKDIQSNTTIKEASWSDQDKTWTFSDEAGNRYVTTFFISCMGFLSAPTLPAIEGIEDFQGKLFHTSRWPKDLDISRDFAGKRVGVIGTGATGIQIITELSKQPNVASVNVFQRTANWSAPLRNSPISLEEMNKLKKEYDAIFKICAESSSGFMHQADPRKSSEVTDEERLAHWEKLYNAPGFGKWLGVFSDTYTDRHANGLYSKFMADKIRQRVNDPVVAESLIPKNHGFGTRRVPMESGYFEAFNKPNVHLVDLQKTPIDRVTPTGILTNDGQEHKLDILICATGFNAITGAFSAIEWHGKDNRPLIATSDSPKGDQAIWADHRPSTFLGMTVHNMPNMFMVLGPHQPFGNATRSIEFAVGVISKLLQYCKDNNYNYVEPTQESVDQWTDHVVECSKSQTLMNEIDSWMTGVNKNVKGKTVRNVARYSGSAIEFRRRCDEVRKLGYKGFVFA</sequence>
<proteinExistence type="predicted"/>
<evidence type="ECO:0000256" key="2">
    <source>
        <dbReference type="ARBA" id="ARBA00022827"/>
    </source>
</evidence>
<reference evidence="5" key="1">
    <citation type="journal article" date="2021" name="Nat. Commun.">
        <title>Genetic determinants of endophytism in the Arabidopsis root mycobiome.</title>
        <authorList>
            <person name="Mesny F."/>
            <person name="Miyauchi S."/>
            <person name="Thiergart T."/>
            <person name="Pickel B."/>
            <person name="Atanasova L."/>
            <person name="Karlsson M."/>
            <person name="Huettel B."/>
            <person name="Barry K.W."/>
            <person name="Haridas S."/>
            <person name="Chen C."/>
            <person name="Bauer D."/>
            <person name="Andreopoulos W."/>
            <person name="Pangilinan J."/>
            <person name="LaButti K."/>
            <person name="Riley R."/>
            <person name="Lipzen A."/>
            <person name="Clum A."/>
            <person name="Drula E."/>
            <person name="Henrissat B."/>
            <person name="Kohler A."/>
            <person name="Grigoriev I.V."/>
            <person name="Martin F.M."/>
            <person name="Hacquard S."/>
        </authorList>
    </citation>
    <scope>NUCLEOTIDE SEQUENCE</scope>
    <source>
        <strain evidence="5">FSSC 5 MPI-SDFR-AT-0091</strain>
    </source>
</reference>
<dbReference type="EMBL" id="JAGTJS010000016">
    <property type="protein sequence ID" value="KAH7247178.1"/>
    <property type="molecule type" value="Genomic_DNA"/>
</dbReference>
<dbReference type="PANTHER" id="PTHR43098:SF5">
    <property type="entry name" value="DUAL-FUNCTIONAL MONOOXYGENASE_METHYLTRANSFERASE PSOF"/>
    <property type="match status" value="1"/>
</dbReference>
<dbReference type="SUPFAM" id="SSF51905">
    <property type="entry name" value="FAD/NAD(P)-binding domain"/>
    <property type="match status" value="3"/>
</dbReference>
<dbReference type="InterPro" id="IPR050775">
    <property type="entry name" value="FAD-binding_Monooxygenases"/>
</dbReference>
<keyword evidence="4" id="KW-0560">Oxidoreductase</keyword>
<keyword evidence="6" id="KW-1185">Reference proteome</keyword>
<organism evidence="5 6">
    <name type="scientific">Fusarium solani</name>
    <name type="common">Filamentous fungus</name>
    <dbReference type="NCBI Taxonomy" id="169388"/>
    <lineage>
        <taxon>Eukaryota</taxon>
        <taxon>Fungi</taxon>
        <taxon>Dikarya</taxon>
        <taxon>Ascomycota</taxon>
        <taxon>Pezizomycotina</taxon>
        <taxon>Sordariomycetes</taxon>
        <taxon>Hypocreomycetidae</taxon>
        <taxon>Hypocreales</taxon>
        <taxon>Nectriaceae</taxon>
        <taxon>Fusarium</taxon>
        <taxon>Fusarium solani species complex</taxon>
    </lineage>
</organism>
<dbReference type="AlphaFoldDB" id="A0A9P9GYQ9"/>
<protein>
    <submittedName>
        <fullName evidence="5">Uncharacterized protein</fullName>
    </submittedName>
</protein>
<dbReference type="Pfam" id="PF00743">
    <property type="entry name" value="FMO-like"/>
    <property type="match status" value="1"/>
</dbReference>
<gene>
    <name evidence="5" type="ORF">B0J15DRAFT_500223</name>
</gene>
<dbReference type="PANTHER" id="PTHR43098">
    <property type="entry name" value="L-ORNITHINE N(5)-MONOOXYGENASE-RELATED"/>
    <property type="match status" value="1"/>
</dbReference>
<evidence type="ECO:0000313" key="6">
    <source>
        <dbReference type="Proteomes" id="UP000736672"/>
    </source>
</evidence>
<evidence type="ECO:0000256" key="4">
    <source>
        <dbReference type="ARBA" id="ARBA00023002"/>
    </source>
</evidence>
<accession>A0A9P9GYQ9</accession>
<evidence type="ECO:0000256" key="3">
    <source>
        <dbReference type="ARBA" id="ARBA00022857"/>
    </source>
</evidence>
<dbReference type="Proteomes" id="UP000736672">
    <property type="component" value="Unassembled WGS sequence"/>
</dbReference>
<dbReference type="InterPro" id="IPR020946">
    <property type="entry name" value="Flavin_mOase-like"/>
</dbReference>
<dbReference type="GO" id="GO:0050660">
    <property type="term" value="F:flavin adenine dinucleotide binding"/>
    <property type="evidence" value="ECO:0007669"/>
    <property type="project" value="InterPro"/>
</dbReference>